<keyword evidence="2" id="KW-1133">Transmembrane helix</keyword>
<dbReference type="Proteomes" id="UP000657385">
    <property type="component" value="Unassembled WGS sequence"/>
</dbReference>
<evidence type="ECO:0000256" key="2">
    <source>
        <dbReference type="SAM" id="Phobius"/>
    </source>
</evidence>
<protein>
    <recommendedName>
        <fullName evidence="5">Secreted protein</fullName>
    </recommendedName>
</protein>
<comment type="caution">
    <text evidence="3">The sequence shown here is derived from an EMBL/GenBank/DDBJ whole genome shotgun (WGS) entry which is preliminary data.</text>
</comment>
<dbReference type="AlphaFoldDB" id="A0A931FEC8"/>
<evidence type="ECO:0000313" key="3">
    <source>
        <dbReference type="EMBL" id="MBF9068511.1"/>
    </source>
</evidence>
<keyword evidence="2" id="KW-0472">Membrane</keyword>
<feature type="compositionally biased region" description="Gly residues" evidence="1">
    <location>
        <begin position="74"/>
        <end position="84"/>
    </location>
</feature>
<organism evidence="3 4">
    <name type="scientific">Streptacidiphilus fuscans</name>
    <dbReference type="NCBI Taxonomy" id="2789292"/>
    <lineage>
        <taxon>Bacteria</taxon>
        <taxon>Bacillati</taxon>
        <taxon>Actinomycetota</taxon>
        <taxon>Actinomycetes</taxon>
        <taxon>Kitasatosporales</taxon>
        <taxon>Streptomycetaceae</taxon>
        <taxon>Streptacidiphilus</taxon>
    </lineage>
</organism>
<feature type="compositionally biased region" description="Low complexity" evidence="1">
    <location>
        <begin position="85"/>
        <end position="100"/>
    </location>
</feature>
<dbReference type="EMBL" id="JADPRT010000004">
    <property type="protein sequence ID" value="MBF9068511.1"/>
    <property type="molecule type" value="Genomic_DNA"/>
</dbReference>
<evidence type="ECO:0000256" key="1">
    <source>
        <dbReference type="SAM" id="MobiDB-lite"/>
    </source>
</evidence>
<proteinExistence type="predicted"/>
<keyword evidence="2" id="KW-0812">Transmembrane</keyword>
<reference evidence="3" key="1">
    <citation type="submission" date="2020-11" db="EMBL/GenBank/DDBJ databases">
        <title>Isolation and identification of active actinomycetes.</title>
        <authorList>
            <person name="Yu B."/>
        </authorList>
    </citation>
    <scope>NUCLEOTIDE SEQUENCE</scope>
    <source>
        <strain evidence="3">NEAU-YB345</strain>
    </source>
</reference>
<name>A0A931FEC8_9ACTN</name>
<gene>
    <name evidence="3" type="ORF">I2501_10760</name>
</gene>
<accession>A0A931FEC8</accession>
<keyword evidence="4" id="KW-1185">Reference proteome</keyword>
<sequence>MARSDESVETNGPAEALTAKVLTARLPAHARSKPLHWIATAAGVASVVGLVLVVGPAGAAQRVAGDLPGSGAGTAAGTGPGAGAATGQAAHPIPAASAPNPAKAKLPIDCAGQPVKIDQQFAAALPGSGTPVTVASARCDAAAGTPPDGLYVLEPGKGAAAAPVVAATLIDPLKRMTVQSVTMRSDGSVRAVVSGYSSANVPNCCPDINETLSWALTKAGSWAQPVVVANGASV</sequence>
<evidence type="ECO:0000313" key="4">
    <source>
        <dbReference type="Proteomes" id="UP000657385"/>
    </source>
</evidence>
<evidence type="ECO:0008006" key="5">
    <source>
        <dbReference type="Google" id="ProtNLM"/>
    </source>
</evidence>
<feature type="region of interest" description="Disordered" evidence="1">
    <location>
        <begin position="74"/>
        <end position="100"/>
    </location>
</feature>
<feature type="transmembrane region" description="Helical" evidence="2">
    <location>
        <begin position="35"/>
        <end position="54"/>
    </location>
</feature>
<dbReference type="RefSeq" id="WP_196193697.1">
    <property type="nucleotide sequence ID" value="NZ_JADPRT010000004.1"/>
</dbReference>